<accession>A0A841RBY7</accession>
<proteinExistence type="predicted"/>
<keyword evidence="2" id="KW-1185">Reference proteome</keyword>
<evidence type="ECO:0000313" key="2">
    <source>
        <dbReference type="Proteomes" id="UP000587760"/>
    </source>
</evidence>
<evidence type="ECO:0000313" key="1">
    <source>
        <dbReference type="EMBL" id="MBB6481453.1"/>
    </source>
</evidence>
<dbReference type="AlphaFoldDB" id="A0A841RBY7"/>
<dbReference type="Proteomes" id="UP000587760">
    <property type="component" value="Unassembled WGS sequence"/>
</dbReference>
<organism evidence="1 2">
    <name type="scientific">Spirochaeta isovalerica</name>
    <dbReference type="NCBI Taxonomy" id="150"/>
    <lineage>
        <taxon>Bacteria</taxon>
        <taxon>Pseudomonadati</taxon>
        <taxon>Spirochaetota</taxon>
        <taxon>Spirochaetia</taxon>
        <taxon>Spirochaetales</taxon>
        <taxon>Spirochaetaceae</taxon>
        <taxon>Spirochaeta</taxon>
    </lineage>
</organism>
<sequence length="138" mass="15550">MVSELIENGFGDKDREDYSCSERILYGSNEVYNLGLDKESLKMAAGLSGGIYSRRSCGAVTASAMVLAKLFVKDRAHEGDYHKELISELVSRYEEEMGSSLCQTLLDEYRTEQEGCRRVIIAAARILDDIINRELNRK</sequence>
<gene>
    <name evidence="1" type="ORF">HNR50_003133</name>
</gene>
<dbReference type="NCBIfam" id="TIGR01909">
    <property type="entry name" value="C_GCAxxG_C_C"/>
    <property type="match status" value="1"/>
</dbReference>
<dbReference type="EMBL" id="JACHGJ010000006">
    <property type="protein sequence ID" value="MBB6481453.1"/>
    <property type="molecule type" value="Genomic_DNA"/>
</dbReference>
<comment type="caution">
    <text evidence="1">The sequence shown here is derived from an EMBL/GenBank/DDBJ whole genome shotgun (WGS) entry which is preliminary data.</text>
</comment>
<dbReference type="Pfam" id="PF09719">
    <property type="entry name" value="C_GCAxxG_C_C"/>
    <property type="match status" value="1"/>
</dbReference>
<reference evidence="1 2" key="1">
    <citation type="submission" date="2020-08" db="EMBL/GenBank/DDBJ databases">
        <title>Genomic Encyclopedia of Type Strains, Phase IV (KMG-IV): sequencing the most valuable type-strain genomes for metagenomic binning, comparative biology and taxonomic classification.</title>
        <authorList>
            <person name="Goeker M."/>
        </authorList>
    </citation>
    <scope>NUCLEOTIDE SEQUENCE [LARGE SCALE GENOMIC DNA]</scope>
    <source>
        <strain evidence="1 2">DSM 2461</strain>
    </source>
</reference>
<protein>
    <submittedName>
        <fullName evidence="1">C_GCAxxG_C_C family probable redox protein</fullName>
    </submittedName>
</protein>
<name>A0A841RBY7_9SPIO</name>
<dbReference type="InterPro" id="IPR010181">
    <property type="entry name" value="CGCAxxGCC_motif"/>
</dbReference>
<dbReference type="RefSeq" id="WP_184747699.1">
    <property type="nucleotide sequence ID" value="NZ_JACHGJ010000006.1"/>
</dbReference>